<dbReference type="InterPro" id="IPR020615">
    <property type="entry name" value="Thiolase_acyl_enz_int_AS"/>
</dbReference>
<dbReference type="Proteomes" id="UP000076865">
    <property type="component" value="Chromosome"/>
</dbReference>
<feature type="domain" description="Thiolase N-terminal" evidence="8">
    <location>
        <begin position="5"/>
        <end position="269"/>
    </location>
</feature>
<evidence type="ECO:0000256" key="1">
    <source>
        <dbReference type="ARBA" id="ARBA00005189"/>
    </source>
</evidence>
<evidence type="ECO:0000259" key="8">
    <source>
        <dbReference type="Pfam" id="PF00108"/>
    </source>
</evidence>
<evidence type="ECO:0000256" key="5">
    <source>
        <dbReference type="ARBA" id="ARBA00024073"/>
    </source>
</evidence>
<dbReference type="PATRIC" id="fig|294699.3.peg.1807"/>
<dbReference type="RefSeq" id="WP_066324409.1">
    <property type="nucleotide sequence ID" value="NZ_CP015438.1"/>
</dbReference>
<accession>A0A160F1U8</accession>
<dbReference type="PANTHER" id="PTHR43853">
    <property type="entry name" value="3-KETOACYL-COA THIOLASE, PEROXISOMAL"/>
    <property type="match status" value="1"/>
</dbReference>
<reference evidence="10 11" key="1">
    <citation type="journal article" date="2006" name="Syst. Appl. Microbiol.">
        <title>Anoxybacillus amylolyticus sp. nov., a thermophilic amylase producing bacterium isolated from Mount Rittmann (Antarctica).</title>
        <authorList>
            <person name="Poli A."/>
            <person name="Esposito E."/>
            <person name="Lama L."/>
            <person name="Orlando P."/>
            <person name="Nicolaus G."/>
            <person name="de Appolonia F."/>
            <person name="Gambacorta A."/>
            <person name="Nicolaus B."/>
        </authorList>
    </citation>
    <scope>NUCLEOTIDE SEQUENCE [LARGE SCALE GENOMIC DNA]</scope>
    <source>
        <strain evidence="10 11">DSM 15939</strain>
    </source>
</reference>
<dbReference type="CDD" id="cd00751">
    <property type="entry name" value="thiolase"/>
    <property type="match status" value="1"/>
</dbReference>
<feature type="active site" description="Proton acceptor" evidence="6">
    <location>
        <position position="386"/>
    </location>
</feature>
<name>A0A160F1U8_9BACL</name>
<dbReference type="InterPro" id="IPR002155">
    <property type="entry name" value="Thiolase"/>
</dbReference>
<dbReference type="GO" id="GO:0006635">
    <property type="term" value="P:fatty acid beta-oxidation"/>
    <property type="evidence" value="ECO:0007669"/>
    <property type="project" value="TreeGrafter"/>
</dbReference>
<proteinExistence type="inferred from homology"/>
<sequence>MMKEVVIVDAVRTPIGKYKGALKDVRPDDLGAIVIRALIERNPSLPVEQIEEVVLGNANQAGEDNRNVARMSALLAGLPVEVAGTTVNRLCGSGLDAVNYAARAIMIGEADIVIAGGTESMTRAPFVMAKPDQDFPRGNLEMFDTTIGWRFIHPKLHEMYGTDSMPQTAENVAKRYGISREAQDEFAYESQMKAKGAIEANLFANELVPVVYRDRKGTEVVVDKDEHPRPDTTLEKLAKLRPLFEDGTVTAGNASGVNDGAAALLLMSADKAKELGMTPLVKYTTSAVAGLEPAVMGLGPIYATQKALKRAGLTIEEIGLVELNEAFASQALECINQLALKKEKVNVNGGAIAFGHPLGASGARILTTLIYEMKRRHVRYGLATMCIGVGQGIATIVENVD</sequence>
<dbReference type="InterPro" id="IPR050215">
    <property type="entry name" value="Thiolase-like_sf_Thiolase"/>
</dbReference>
<feature type="active site" description="Proton acceptor" evidence="6">
    <location>
        <position position="356"/>
    </location>
</feature>
<evidence type="ECO:0000259" key="9">
    <source>
        <dbReference type="Pfam" id="PF02803"/>
    </source>
</evidence>
<keyword evidence="3 7" id="KW-0808">Transferase</keyword>
<dbReference type="Gene3D" id="3.40.47.10">
    <property type="match status" value="1"/>
</dbReference>
<gene>
    <name evidence="10" type="ORF">GFC30_1767</name>
</gene>
<dbReference type="GO" id="GO:0010124">
    <property type="term" value="P:phenylacetate catabolic process"/>
    <property type="evidence" value="ECO:0007669"/>
    <property type="project" value="TreeGrafter"/>
</dbReference>
<feature type="active site" description="Acyl-thioester intermediate" evidence="6">
    <location>
        <position position="91"/>
    </location>
</feature>
<dbReference type="OrthoDB" id="9764892at2"/>
<dbReference type="AlphaFoldDB" id="A0A160F1U8"/>
<dbReference type="GO" id="GO:0005737">
    <property type="term" value="C:cytoplasm"/>
    <property type="evidence" value="ECO:0007669"/>
    <property type="project" value="UniProtKB-ARBA"/>
</dbReference>
<dbReference type="SUPFAM" id="SSF53901">
    <property type="entry name" value="Thiolase-like"/>
    <property type="match status" value="2"/>
</dbReference>
<comment type="pathway">
    <text evidence="1">Lipid metabolism.</text>
</comment>
<dbReference type="InterPro" id="IPR020613">
    <property type="entry name" value="Thiolase_CS"/>
</dbReference>
<keyword evidence="11" id="KW-1185">Reference proteome</keyword>
<dbReference type="PROSITE" id="PS00737">
    <property type="entry name" value="THIOLASE_2"/>
    <property type="match status" value="1"/>
</dbReference>
<feature type="domain" description="Thiolase C-terminal" evidence="9">
    <location>
        <begin position="278"/>
        <end position="398"/>
    </location>
</feature>
<protein>
    <recommendedName>
        <fullName evidence="5">acetyl-CoA C-acyltransferase</fullName>
        <ecNumber evidence="5">2.3.1.16</ecNumber>
    </recommendedName>
</protein>
<evidence type="ECO:0000256" key="3">
    <source>
        <dbReference type="ARBA" id="ARBA00022679"/>
    </source>
</evidence>
<dbReference type="InterPro" id="IPR020610">
    <property type="entry name" value="Thiolase_AS"/>
</dbReference>
<dbReference type="InterPro" id="IPR016039">
    <property type="entry name" value="Thiolase-like"/>
</dbReference>
<evidence type="ECO:0000256" key="4">
    <source>
        <dbReference type="ARBA" id="ARBA00023315"/>
    </source>
</evidence>
<evidence type="ECO:0000256" key="7">
    <source>
        <dbReference type="RuleBase" id="RU003557"/>
    </source>
</evidence>
<dbReference type="EMBL" id="CP015438">
    <property type="protein sequence ID" value="ANB59791.1"/>
    <property type="molecule type" value="Genomic_DNA"/>
</dbReference>
<dbReference type="PROSITE" id="PS00099">
    <property type="entry name" value="THIOLASE_3"/>
    <property type="match status" value="1"/>
</dbReference>
<keyword evidence="4 7" id="KW-0012">Acyltransferase</keyword>
<dbReference type="EC" id="2.3.1.16" evidence="5"/>
<dbReference type="NCBIfam" id="TIGR01930">
    <property type="entry name" value="AcCoA-C-Actrans"/>
    <property type="match status" value="1"/>
</dbReference>
<dbReference type="GO" id="GO:0003988">
    <property type="term" value="F:acetyl-CoA C-acyltransferase activity"/>
    <property type="evidence" value="ECO:0007669"/>
    <property type="project" value="UniProtKB-EC"/>
</dbReference>
<dbReference type="InterPro" id="IPR020617">
    <property type="entry name" value="Thiolase_C"/>
</dbReference>
<dbReference type="PROSITE" id="PS00098">
    <property type="entry name" value="THIOLASE_1"/>
    <property type="match status" value="1"/>
</dbReference>
<dbReference type="InterPro" id="IPR020616">
    <property type="entry name" value="Thiolase_N"/>
</dbReference>
<comment type="similarity">
    <text evidence="2 7">Belongs to the thiolase-like superfamily. Thiolase family.</text>
</comment>
<dbReference type="Pfam" id="PF02803">
    <property type="entry name" value="Thiolase_C"/>
    <property type="match status" value="1"/>
</dbReference>
<evidence type="ECO:0000256" key="2">
    <source>
        <dbReference type="ARBA" id="ARBA00010982"/>
    </source>
</evidence>
<dbReference type="Pfam" id="PF00108">
    <property type="entry name" value="Thiolase_N"/>
    <property type="match status" value="1"/>
</dbReference>
<organism evidence="10 11">
    <name type="scientific">Anoxybacteroides amylolyticum</name>
    <dbReference type="NCBI Taxonomy" id="294699"/>
    <lineage>
        <taxon>Bacteria</taxon>
        <taxon>Bacillati</taxon>
        <taxon>Bacillota</taxon>
        <taxon>Bacilli</taxon>
        <taxon>Bacillales</taxon>
        <taxon>Anoxybacillaceae</taxon>
        <taxon>Anoxybacteroides</taxon>
    </lineage>
</organism>
<evidence type="ECO:0000313" key="11">
    <source>
        <dbReference type="Proteomes" id="UP000076865"/>
    </source>
</evidence>
<dbReference type="PIRSF" id="PIRSF000429">
    <property type="entry name" value="Ac-CoA_Ac_transf"/>
    <property type="match status" value="1"/>
</dbReference>
<dbReference type="KEGG" id="aamy:GFC30_1767"/>
<dbReference type="PANTHER" id="PTHR43853:SF2">
    <property type="entry name" value="3-OXOADIPYL-COA_3-OXO-5,6-DEHYDROSUBERYL-COA THIOLASE"/>
    <property type="match status" value="1"/>
</dbReference>
<dbReference type="FunFam" id="3.40.47.10:FF:000010">
    <property type="entry name" value="Acetyl-CoA acetyltransferase (Thiolase)"/>
    <property type="match status" value="1"/>
</dbReference>
<evidence type="ECO:0000313" key="10">
    <source>
        <dbReference type="EMBL" id="ANB59791.1"/>
    </source>
</evidence>
<evidence type="ECO:0000256" key="6">
    <source>
        <dbReference type="PIRSR" id="PIRSR000429-1"/>
    </source>
</evidence>